<feature type="chain" id="PRO_5012385912" evidence="1">
    <location>
        <begin position="20"/>
        <end position="576"/>
    </location>
</feature>
<feature type="signal peptide" evidence="1">
    <location>
        <begin position="1"/>
        <end position="19"/>
    </location>
</feature>
<accession>A0A1L7XXG1</accession>
<dbReference type="Gene3D" id="3.40.710.10">
    <property type="entry name" value="DD-peptidase/beta-lactamase superfamily"/>
    <property type="match status" value="1"/>
</dbReference>
<evidence type="ECO:0000259" key="2">
    <source>
        <dbReference type="Pfam" id="PF00144"/>
    </source>
</evidence>
<evidence type="ECO:0000259" key="3">
    <source>
        <dbReference type="Pfam" id="PF26335"/>
    </source>
</evidence>
<proteinExistence type="predicted"/>
<dbReference type="EMBL" id="FJOG01000078">
    <property type="protein sequence ID" value="CZR69734.1"/>
    <property type="molecule type" value="Genomic_DNA"/>
</dbReference>
<dbReference type="InterPro" id="IPR058664">
    <property type="entry name" value="ARB_00930-like_C"/>
</dbReference>
<organism evidence="4 5">
    <name type="scientific">Phialocephala subalpina</name>
    <dbReference type="NCBI Taxonomy" id="576137"/>
    <lineage>
        <taxon>Eukaryota</taxon>
        <taxon>Fungi</taxon>
        <taxon>Dikarya</taxon>
        <taxon>Ascomycota</taxon>
        <taxon>Pezizomycotina</taxon>
        <taxon>Leotiomycetes</taxon>
        <taxon>Helotiales</taxon>
        <taxon>Mollisiaceae</taxon>
        <taxon>Phialocephala</taxon>
        <taxon>Phialocephala fortinii species complex</taxon>
    </lineage>
</organism>
<evidence type="ECO:0000313" key="4">
    <source>
        <dbReference type="EMBL" id="CZR69734.1"/>
    </source>
</evidence>
<dbReference type="AlphaFoldDB" id="A0A1L7XXG1"/>
<sequence length="576" mass="62068">MSLLLRFIFVFLVISLCNAGTNCPLMGPTFPKPQSLSKSAVLQGAVKNLTALFNAIDGDNSTGTYDNSYSIQIFSASDSTPIFQHSHTAQNLTNQNTTGVTKVDANTVFRIGSPTKVFSVYAFLIEAGDAHFNDPITKFVPELAALAANQTGNALTKVAWDDITIGELASHMAGISNDNTIIGELTLTMKQNESVALGFPPLAAAAIPPCGAYPLCNRTQFFQTFQHLYPAFASAETPAYSNIAFQIFAYALESITGKTFQSSIEDKILKPLGLNNTFYTTPSESTGVIPGTWKDTQWAVQLGEETPAGGMFSSANDLSALGRSILKSTLMSSAQTRRWLKPATLTSDMRETVGWPWGLRRFQLHPDRPYEIITSFNKAGRIGSYSSLISILPEYDIGFSILVAGDLGLSNWAIANIFGNAIMPAMEQTAREEAQATYGGTYKSTTINSSIVLATDPNRPGIGITSWISNGTDMLLAANLLSLSYISPNFSARLYPTDLEVVNTDGSKQVAMKAVFEDLSGTAQDSMFMATCGTWIDPTGLVYGAQALDEFMFSVDGSGKVTNVQPLALRIDLNKV</sequence>
<dbReference type="InterPro" id="IPR051478">
    <property type="entry name" value="Beta-lactamase-like_AB/R"/>
</dbReference>
<dbReference type="Pfam" id="PF00144">
    <property type="entry name" value="Beta-lactamase"/>
    <property type="match status" value="1"/>
</dbReference>
<dbReference type="InterPro" id="IPR012338">
    <property type="entry name" value="Beta-lactam/transpept-like"/>
</dbReference>
<dbReference type="PANTHER" id="PTHR22935:SF97">
    <property type="entry name" value="BETA-LACTAMASE-RELATED DOMAIN-CONTAINING PROTEIN"/>
    <property type="match status" value="1"/>
</dbReference>
<evidence type="ECO:0000313" key="5">
    <source>
        <dbReference type="Proteomes" id="UP000184330"/>
    </source>
</evidence>
<gene>
    <name evidence="4" type="ORF">PAC_19634</name>
</gene>
<dbReference type="InterPro" id="IPR001466">
    <property type="entry name" value="Beta-lactam-related"/>
</dbReference>
<dbReference type="SUPFAM" id="SSF56601">
    <property type="entry name" value="beta-lactamase/transpeptidase-like"/>
    <property type="match status" value="1"/>
</dbReference>
<dbReference type="OrthoDB" id="10250282at2759"/>
<keyword evidence="5" id="KW-1185">Reference proteome</keyword>
<dbReference type="Proteomes" id="UP000184330">
    <property type="component" value="Unassembled WGS sequence"/>
</dbReference>
<feature type="domain" description="Beta-lactamase-related" evidence="2">
    <location>
        <begin position="98"/>
        <end position="407"/>
    </location>
</feature>
<protein>
    <submittedName>
        <fullName evidence="4">Uncharacterized protein</fullName>
    </submittedName>
</protein>
<feature type="domain" description="Beta-lactamase-like ARB-00930-like C-terminal" evidence="3">
    <location>
        <begin position="430"/>
        <end position="575"/>
    </location>
</feature>
<keyword evidence="1" id="KW-0732">Signal</keyword>
<name>A0A1L7XXG1_9HELO</name>
<dbReference type="PANTHER" id="PTHR22935">
    <property type="entry name" value="PENICILLIN-BINDING PROTEIN"/>
    <property type="match status" value="1"/>
</dbReference>
<dbReference type="STRING" id="576137.A0A1L7XXG1"/>
<dbReference type="Pfam" id="PF26335">
    <property type="entry name" value="ARB_00930_C"/>
    <property type="match status" value="1"/>
</dbReference>
<reference evidence="4 5" key="1">
    <citation type="submission" date="2016-03" db="EMBL/GenBank/DDBJ databases">
        <authorList>
            <person name="Ploux O."/>
        </authorList>
    </citation>
    <scope>NUCLEOTIDE SEQUENCE [LARGE SCALE GENOMIC DNA]</scope>
    <source>
        <strain evidence="4 5">UAMH 11012</strain>
    </source>
</reference>
<evidence type="ECO:0000256" key="1">
    <source>
        <dbReference type="SAM" id="SignalP"/>
    </source>
</evidence>